<dbReference type="PANTHER" id="PTHR16821">
    <property type="entry name" value="FRATAXIN"/>
    <property type="match status" value="1"/>
</dbReference>
<dbReference type="InterPro" id="IPR036524">
    <property type="entry name" value="Frataxin/CyaY_sf"/>
</dbReference>
<dbReference type="PROSITE" id="PS50810">
    <property type="entry name" value="FRATAXIN_2"/>
    <property type="match status" value="1"/>
</dbReference>
<dbReference type="Gene3D" id="3.30.920.10">
    <property type="entry name" value="Frataxin/CyaY"/>
    <property type="match status" value="1"/>
</dbReference>
<comment type="similarity">
    <text evidence="2">Belongs to the frataxin family.</text>
</comment>
<evidence type="ECO:0000256" key="9">
    <source>
        <dbReference type="ARBA" id="ARBA00023004"/>
    </source>
</evidence>
<evidence type="ECO:0000256" key="8">
    <source>
        <dbReference type="ARBA" id="ARBA00023002"/>
    </source>
</evidence>
<dbReference type="GeneID" id="63727117"/>
<keyword evidence="9" id="KW-0408">Iron</keyword>
<keyword evidence="15" id="KW-1185">Reference proteome</keyword>
<dbReference type="GO" id="GO:0004322">
    <property type="term" value="F:ferroxidase activity"/>
    <property type="evidence" value="ECO:0007669"/>
    <property type="project" value="UniProtKB-EC"/>
</dbReference>
<dbReference type="NCBIfam" id="TIGR03421">
    <property type="entry name" value="FeS_CyaY"/>
    <property type="match status" value="1"/>
</dbReference>
<comment type="catalytic activity">
    <reaction evidence="12">
        <text>4 Fe(2+) + O2 + 4 H(+) = 4 Fe(3+) + 2 H2O</text>
        <dbReference type="Rhea" id="RHEA:11148"/>
        <dbReference type="ChEBI" id="CHEBI:15377"/>
        <dbReference type="ChEBI" id="CHEBI:15378"/>
        <dbReference type="ChEBI" id="CHEBI:15379"/>
        <dbReference type="ChEBI" id="CHEBI:29033"/>
        <dbReference type="ChEBI" id="CHEBI:29034"/>
        <dbReference type="EC" id="1.16.3.1"/>
    </reaction>
</comment>
<dbReference type="GO" id="GO:0006826">
    <property type="term" value="P:iron ion transport"/>
    <property type="evidence" value="ECO:0007669"/>
    <property type="project" value="UniProtKB-KW"/>
</dbReference>
<dbReference type="SMART" id="SM01219">
    <property type="entry name" value="Frataxin_Cyay"/>
    <property type="match status" value="1"/>
</dbReference>
<keyword evidence="6" id="KW-0410">Iron transport</keyword>
<dbReference type="OrthoDB" id="1897642at2759"/>
<evidence type="ECO:0000256" key="4">
    <source>
        <dbReference type="ARBA" id="ARBA00022434"/>
    </source>
</evidence>
<protein>
    <recommendedName>
        <fullName evidence="3">ferroxidase</fullName>
        <ecNumber evidence="3">1.16.3.1</ecNumber>
    </recommendedName>
</protein>
<dbReference type="GO" id="GO:0008198">
    <property type="term" value="F:ferrous iron binding"/>
    <property type="evidence" value="ECO:0007669"/>
    <property type="project" value="TreeGrafter"/>
</dbReference>
<gene>
    <name evidence="14" type="ORF">ASPVEDRAFT_37981</name>
</gene>
<dbReference type="GO" id="GO:0034986">
    <property type="term" value="F:iron chaperone activity"/>
    <property type="evidence" value="ECO:0007669"/>
    <property type="project" value="TreeGrafter"/>
</dbReference>
<keyword evidence="10" id="KW-0406">Ion transport</keyword>
<evidence type="ECO:0000256" key="5">
    <source>
        <dbReference type="ARBA" id="ARBA00022448"/>
    </source>
</evidence>
<dbReference type="STRING" id="1036611.A0A1L9PAN3"/>
<dbReference type="GO" id="GO:0008199">
    <property type="term" value="F:ferric iron binding"/>
    <property type="evidence" value="ECO:0007669"/>
    <property type="project" value="InterPro"/>
</dbReference>
<evidence type="ECO:0000256" key="6">
    <source>
        <dbReference type="ARBA" id="ARBA00022496"/>
    </source>
</evidence>
<dbReference type="FunFam" id="3.30.920.10:FF:000004">
    <property type="entry name" value="Mitochondrial chaperone Frataxin"/>
    <property type="match status" value="1"/>
</dbReference>
<evidence type="ECO:0000256" key="11">
    <source>
        <dbReference type="ARBA" id="ARBA00023128"/>
    </source>
</evidence>
<dbReference type="SUPFAM" id="SSF55387">
    <property type="entry name" value="Frataxin/Nqo15-like"/>
    <property type="match status" value="1"/>
</dbReference>
<dbReference type="PROSITE" id="PS01344">
    <property type="entry name" value="FRATAXIN_1"/>
    <property type="match status" value="1"/>
</dbReference>
<dbReference type="RefSeq" id="XP_040664278.1">
    <property type="nucleotide sequence ID" value="XM_040811606.1"/>
</dbReference>
<evidence type="ECO:0000256" key="12">
    <source>
        <dbReference type="ARBA" id="ARBA00047990"/>
    </source>
</evidence>
<dbReference type="GO" id="GO:0006879">
    <property type="term" value="P:intracellular iron ion homeostasis"/>
    <property type="evidence" value="ECO:0007669"/>
    <property type="project" value="UniProtKB-KW"/>
</dbReference>
<keyword evidence="5" id="KW-0813">Transport</keyword>
<comment type="subcellular location">
    <subcellularLocation>
        <location evidence="1">Mitochondrion</location>
    </subcellularLocation>
</comment>
<keyword evidence="8" id="KW-0560">Oxidoreductase</keyword>
<dbReference type="Proteomes" id="UP000184073">
    <property type="component" value="Unassembled WGS sequence"/>
</dbReference>
<evidence type="ECO:0000256" key="1">
    <source>
        <dbReference type="ARBA" id="ARBA00004173"/>
    </source>
</evidence>
<dbReference type="EMBL" id="KV878126">
    <property type="protein sequence ID" value="OJI98515.1"/>
    <property type="molecule type" value="Genomic_DNA"/>
</dbReference>
<evidence type="ECO:0000256" key="7">
    <source>
        <dbReference type="ARBA" id="ARBA00022946"/>
    </source>
</evidence>
<accession>A0A1L9PAN3</accession>
<dbReference type="GO" id="GO:0016226">
    <property type="term" value="P:iron-sulfur cluster assembly"/>
    <property type="evidence" value="ECO:0007669"/>
    <property type="project" value="InterPro"/>
</dbReference>
<evidence type="ECO:0000256" key="2">
    <source>
        <dbReference type="ARBA" id="ARBA00008183"/>
    </source>
</evidence>
<reference evidence="15" key="1">
    <citation type="journal article" date="2017" name="Genome Biol.">
        <title>Comparative genomics reveals high biological diversity and specific adaptations in the industrially and medically important fungal genus Aspergillus.</title>
        <authorList>
            <person name="de Vries R.P."/>
            <person name="Riley R."/>
            <person name="Wiebenga A."/>
            <person name="Aguilar-Osorio G."/>
            <person name="Amillis S."/>
            <person name="Uchima C.A."/>
            <person name="Anderluh G."/>
            <person name="Asadollahi M."/>
            <person name="Askin M."/>
            <person name="Barry K."/>
            <person name="Battaglia E."/>
            <person name="Bayram O."/>
            <person name="Benocci T."/>
            <person name="Braus-Stromeyer S.A."/>
            <person name="Caldana C."/>
            <person name="Canovas D."/>
            <person name="Cerqueira G.C."/>
            <person name="Chen F."/>
            <person name="Chen W."/>
            <person name="Choi C."/>
            <person name="Clum A."/>
            <person name="Dos Santos R.A."/>
            <person name="Damasio A.R."/>
            <person name="Diallinas G."/>
            <person name="Emri T."/>
            <person name="Fekete E."/>
            <person name="Flipphi M."/>
            <person name="Freyberg S."/>
            <person name="Gallo A."/>
            <person name="Gournas C."/>
            <person name="Habgood R."/>
            <person name="Hainaut M."/>
            <person name="Harispe M.L."/>
            <person name="Henrissat B."/>
            <person name="Hilden K.S."/>
            <person name="Hope R."/>
            <person name="Hossain A."/>
            <person name="Karabika E."/>
            <person name="Karaffa L."/>
            <person name="Karanyi Z."/>
            <person name="Krasevec N."/>
            <person name="Kuo A."/>
            <person name="Kusch H."/>
            <person name="LaButti K."/>
            <person name="Lagendijk E.L."/>
            <person name="Lapidus A."/>
            <person name="Levasseur A."/>
            <person name="Lindquist E."/>
            <person name="Lipzen A."/>
            <person name="Logrieco A.F."/>
            <person name="MacCabe A."/>
            <person name="Maekelae M.R."/>
            <person name="Malavazi I."/>
            <person name="Melin P."/>
            <person name="Meyer V."/>
            <person name="Mielnichuk N."/>
            <person name="Miskei M."/>
            <person name="Molnar A.P."/>
            <person name="Mule G."/>
            <person name="Ngan C.Y."/>
            <person name="Orejas M."/>
            <person name="Orosz E."/>
            <person name="Ouedraogo J.P."/>
            <person name="Overkamp K.M."/>
            <person name="Park H.-S."/>
            <person name="Perrone G."/>
            <person name="Piumi F."/>
            <person name="Punt P.J."/>
            <person name="Ram A.F."/>
            <person name="Ramon A."/>
            <person name="Rauscher S."/>
            <person name="Record E."/>
            <person name="Riano-Pachon D.M."/>
            <person name="Robert V."/>
            <person name="Roehrig J."/>
            <person name="Ruller R."/>
            <person name="Salamov A."/>
            <person name="Salih N.S."/>
            <person name="Samson R.A."/>
            <person name="Sandor E."/>
            <person name="Sanguinetti M."/>
            <person name="Schuetze T."/>
            <person name="Sepcic K."/>
            <person name="Shelest E."/>
            <person name="Sherlock G."/>
            <person name="Sophianopoulou V."/>
            <person name="Squina F.M."/>
            <person name="Sun H."/>
            <person name="Susca A."/>
            <person name="Todd R.B."/>
            <person name="Tsang A."/>
            <person name="Unkles S.E."/>
            <person name="van de Wiele N."/>
            <person name="van Rossen-Uffink D."/>
            <person name="Oliveira J.V."/>
            <person name="Vesth T.C."/>
            <person name="Visser J."/>
            <person name="Yu J.-H."/>
            <person name="Zhou M."/>
            <person name="Andersen M.R."/>
            <person name="Archer D.B."/>
            <person name="Baker S.E."/>
            <person name="Benoit I."/>
            <person name="Brakhage A.A."/>
            <person name="Braus G.H."/>
            <person name="Fischer R."/>
            <person name="Frisvad J.C."/>
            <person name="Goldman G.H."/>
            <person name="Houbraken J."/>
            <person name="Oakley B."/>
            <person name="Pocsi I."/>
            <person name="Scazzocchio C."/>
            <person name="Seiboth B."/>
            <person name="vanKuyk P.A."/>
            <person name="Wortman J."/>
            <person name="Dyer P.S."/>
            <person name="Grigoriev I.V."/>
        </authorList>
    </citation>
    <scope>NUCLEOTIDE SEQUENCE [LARGE SCALE GENOMIC DNA]</scope>
    <source>
        <strain evidence="15">CBS 583.65</strain>
    </source>
</reference>
<evidence type="ECO:0000256" key="10">
    <source>
        <dbReference type="ARBA" id="ARBA00023065"/>
    </source>
</evidence>
<dbReference type="EC" id="1.16.3.1" evidence="3"/>
<evidence type="ECO:0000313" key="15">
    <source>
        <dbReference type="Proteomes" id="UP000184073"/>
    </source>
</evidence>
<evidence type="ECO:0000256" key="3">
    <source>
        <dbReference type="ARBA" id="ARBA00013107"/>
    </source>
</evidence>
<evidence type="ECO:0000256" key="13">
    <source>
        <dbReference type="SAM" id="MobiDB-lite"/>
    </source>
</evidence>
<feature type="region of interest" description="Disordered" evidence="13">
    <location>
        <begin position="21"/>
        <end position="87"/>
    </location>
</feature>
<name>A0A1L9PAN3_ASPVE</name>
<sequence length="212" mass="23104">MLTRHTSRALLSSSIAPRLGRLAGPSASTRFPSLKPIAQRSSNGRGFHSTPAICKGIQPDSSDPHPPHPQSSNPGGAPSHVSEPSPLSKQRYHEYAEHYLNVVLTEIEDLPEDGPEMEAEYHAGILTVSVGGVGTYVLNKQPALHQIWLSSPISGPRQFDWVMEGDQMHEKQDTRPVNGQWVCLRDDSNLTDLLNGELGLSLPKDVYSGADQ</sequence>
<dbReference type="GO" id="GO:0051537">
    <property type="term" value="F:2 iron, 2 sulfur cluster binding"/>
    <property type="evidence" value="ECO:0007669"/>
    <property type="project" value="TreeGrafter"/>
</dbReference>
<dbReference type="InterPro" id="IPR002908">
    <property type="entry name" value="Frataxin/CyaY"/>
</dbReference>
<keyword evidence="7" id="KW-0809">Transit peptide</keyword>
<dbReference type="Pfam" id="PF01491">
    <property type="entry name" value="Frataxin_Cyay"/>
    <property type="match status" value="1"/>
</dbReference>
<keyword evidence="4" id="KW-0409">Iron storage</keyword>
<dbReference type="GO" id="GO:0005739">
    <property type="term" value="C:mitochondrion"/>
    <property type="evidence" value="ECO:0007669"/>
    <property type="project" value="UniProtKB-SubCell"/>
</dbReference>
<evidence type="ECO:0000313" key="14">
    <source>
        <dbReference type="EMBL" id="OJI98515.1"/>
    </source>
</evidence>
<dbReference type="InterPro" id="IPR017789">
    <property type="entry name" value="Frataxin"/>
</dbReference>
<dbReference type="PANTHER" id="PTHR16821:SF2">
    <property type="entry name" value="FRATAXIN, MITOCHONDRIAL"/>
    <property type="match status" value="1"/>
</dbReference>
<keyword evidence="11" id="KW-0496">Mitochondrion</keyword>
<organism evidence="14 15">
    <name type="scientific">Aspergillus versicolor CBS 583.65</name>
    <dbReference type="NCBI Taxonomy" id="1036611"/>
    <lineage>
        <taxon>Eukaryota</taxon>
        <taxon>Fungi</taxon>
        <taxon>Dikarya</taxon>
        <taxon>Ascomycota</taxon>
        <taxon>Pezizomycotina</taxon>
        <taxon>Eurotiomycetes</taxon>
        <taxon>Eurotiomycetidae</taxon>
        <taxon>Eurotiales</taxon>
        <taxon>Aspergillaceae</taxon>
        <taxon>Aspergillus</taxon>
        <taxon>Aspergillus subgen. Nidulantes</taxon>
    </lineage>
</organism>
<proteinExistence type="inferred from homology"/>
<dbReference type="InterPro" id="IPR020895">
    <property type="entry name" value="Frataxin_CS"/>
</dbReference>
<dbReference type="NCBIfam" id="TIGR03422">
    <property type="entry name" value="mito_frataxin"/>
    <property type="match status" value="1"/>
</dbReference>
<dbReference type="VEuPathDB" id="FungiDB:ASPVEDRAFT_37981"/>
<dbReference type="AlphaFoldDB" id="A0A1L9PAN3"/>